<evidence type="ECO:0000259" key="1">
    <source>
        <dbReference type="PROSITE" id="PS50240"/>
    </source>
</evidence>
<dbReference type="SUPFAM" id="SSF50494">
    <property type="entry name" value="Trypsin-like serine proteases"/>
    <property type="match status" value="1"/>
</dbReference>
<dbReference type="GO" id="GO:0006508">
    <property type="term" value="P:proteolysis"/>
    <property type="evidence" value="ECO:0007669"/>
    <property type="project" value="InterPro"/>
</dbReference>
<gene>
    <name evidence="2" type="ORF">CYNAS_LOCUS11846</name>
</gene>
<dbReference type="Gene3D" id="2.40.10.10">
    <property type="entry name" value="Trypsin-like serine proteases"/>
    <property type="match status" value="2"/>
</dbReference>
<dbReference type="InterPro" id="IPR018114">
    <property type="entry name" value="TRYPSIN_HIS"/>
</dbReference>
<dbReference type="AlphaFoldDB" id="A0AA36GWZ8"/>
<proteinExistence type="predicted"/>
<dbReference type="PANTHER" id="PTHR24260:SF141">
    <property type="entry name" value="TRYPSIN-LIKE PROTEASE TRY-5"/>
    <property type="match status" value="1"/>
</dbReference>
<dbReference type="Pfam" id="PF00089">
    <property type="entry name" value="Trypsin"/>
    <property type="match status" value="1"/>
</dbReference>
<dbReference type="InterPro" id="IPR001314">
    <property type="entry name" value="Peptidase_S1A"/>
</dbReference>
<dbReference type="PROSITE" id="PS00134">
    <property type="entry name" value="TRYPSIN_HIS"/>
    <property type="match status" value="1"/>
</dbReference>
<sequence length="346" mass="39297">MTIFLCLLINIHLMMGYWSNAGSLYDARTCGKKQMHYAYGHIGGNSYRHRRSANLYGQNINTSTNKDYEEEYKLEEGQPEEDDFNDPMQEKVMGGERARRGELPWAVLLSFGYPNGLCGGTLISRRHVITAAHCFWPRDAECSTSKMYTLDYVRRNLQVFINGTCVMAGVEGCTISDVSSMYKVARAYYKGFFERGCKYTHDIAILELTKDVPATDPYVRLRAFGWGLDPIKFPESIPPYLQKLYLGSKMSQKKCKQVLEDFNSESDDTFCTAEGQERNVCHGDSGGGVYATINGRDYLIGIVSFGSDCEELLNRTATAAAQMNTDIVYHKDLIMSWIQPYRTQFY</sequence>
<dbReference type="SMART" id="SM00020">
    <property type="entry name" value="Tryp_SPc"/>
    <property type="match status" value="1"/>
</dbReference>
<evidence type="ECO:0000313" key="3">
    <source>
        <dbReference type="Proteomes" id="UP001176961"/>
    </source>
</evidence>
<evidence type="ECO:0000313" key="2">
    <source>
        <dbReference type="EMBL" id="CAJ0599863.1"/>
    </source>
</evidence>
<dbReference type="InterPro" id="IPR009003">
    <property type="entry name" value="Peptidase_S1_PA"/>
</dbReference>
<dbReference type="GO" id="GO:0004252">
    <property type="term" value="F:serine-type endopeptidase activity"/>
    <property type="evidence" value="ECO:0007669"/>
    <property type="project" value="InterPro"/>
</dbReference>
<name>A0AA36GWZ8_CYLNA</name>
<dbReference type="PROSITE" id="PS50240">
    <property type="entry name" value="TRYPSIN_DOM"/>
    <property type="match status" value="1"/>
</dbReference>
<dbReference type="InterPro" id="IPR051333">
    <property type="entry name" value="CLIP_Serine_Protease"/>
</dbReference>
<feature type="domain" description="Peptidase S1" evidence="1">
    <location>
        <begin position="92"/>
        <end position="343"/>
    </location>
</feature>
<accession>A0AA36GWZ8</accession>
<protein>
    <recommendedName>
        <fullName evidence="1">Peptidase S1 domain-containing protein</fullName>
    </recommendedName>
</protein>
<dbReference type="PRINTS" id="PR00722">
    <property type="entry name" value="CHYMOTRYPSIN"/>
</dbReference>
<dbReference type="Proteomes" id="UP001176961">
    <property type="component" value="Unassembled WGS sequence"/>
</dbReference>
<keyword evidence="3" id="KW-1185">Reference proteome</keyword>
<dbReference type="EMBL" id="CATQJL010000223">
    <property type="protein sequence ID" value="CAJ0599863.1"/>
    <property type="molecule type" value="Genomic_DNA"/>
</dbReference>
<comment type="caution">
    <text evidence="2">The sequence shown here is derived from an EMBL/GenBank/DDBJ whole genome shotgun (WGS) entry which is preliminary data.</text>
</comment>
<organism evidence="2 3">
    <name type="scientific">Cylicocyclus nassatus</name>
    <name type="common">Nematode worm</name>
    <dbReference type="NCBI Taxonomy" id="53992"/>
    <lineage>
        <taxon>Eukaryota</taxon>
        <taxon>Metazoa</taxon>
        <taxon>Ecdysozoa</taxon>
        <taxon>Nematoda</taxon>
        <taxon>Chromadorea</taxon>
        <taxon>Rhabditida</taxon>
        <taxon>Rhabditina</taxon>
        <taxon>Rhabditomorpha</taxon>
        <taxon>Strongyloidea</taxon>
        <taxon>Strongylidae</taxon>
        <taxon>Cylicocyclus</taxon>
    </lineage>
</organism>
<dbReference type="InterPro" id="IPR043504">
    <property type="entry name" value="Peptidase_S1_PA_chymotrypsin"/>
</dbReference>
<dbReference type="InterPro" id="IPR001254">
    <property type="entry name" value="Trypsin_dom"/>
</dbReference>
<dbReference type="PANTHER" id="PTHR24260">
    <property type="match status" value="1"/>
</dbReference>
<reference evidence="2" key="1">
    <citation type="submission" date="2023-07" db="EMBL/GenBank/DDBJ databases">
        <authorList>
            <consortium name="CYATHOMIX"/>
        </authorList>
    </citation>
    <scope>NUCLEOTIDE SEQUENCE</scope>
    <source>
        <strain evidence="2">N/A</strain>
    </source>
</reference>